<protein>
    <submittedName>
        <fullName evidence="1">Uncharacterized protein</fullName>
    </submittedName>
</protein>
<dbReference type="AlphaFoldDB" id="E0UNT9"/>
<dbReference type="HOGENOM" id="CLU_1882291_0_0_3"/>
<organism evidence="1 2">
    <name type="scientific">Gloeothece verrucosa (strain PCC 7822)</name>
    <name type="common">Cyanothece sp. (strain PCC 7822)</name>
    <dbReference type="NCBI Taxonomy" id="497965"/>
    <lineage>
        <taxon>Bacteria</taxon>
        <taxon>Bacillati</taxon>
        <taxon>Cyanobacteriota</taxon>
        <taxon>Cyanophyceae</taxon>
        <taxon>Oscillatoriophycideae</taxon>
        <taxon>Chroococcales</taxon>
        <taxon>Aphanothecaceae</taxon>
        <taxon>Gloeothece</taxon>
        <taxon>Gloeothece verrucosa</taxon>
    </lineage>
</organism>
<reference evidence="2" key="1">
    <citation type="journal article" date="2011" name="MBio">
        <title>Novel metabolic attributes of the genus Cyanothece, comprising a group of unicellular nitrogen-fixing Cyanobacteria.</title>
        <authorList>
            <person name="Bandyopadhyay A."/>
            <person name="Elvitigala T."/>
            <person name="Welsh E."/>
            <person name="Stockel J."/>
            <person name="Liberton M."/>
            <person name="Min H."/>
            <person name="Sherman L.A."/>
            <person name="Pakrasi H.B."/>
        </authorList>
    </citation>
    <scope>NUCLEOTIDE SEQUENCE [LARGE SCALE GENOMIC DNA]</scope>
    <source>
        <strain evidence="2">PCC 7822</strain>
        <plasmid evidence="2">Cy782203</plasmid>
    </source>
</reference>
<sequence length="135" mass="15609">MEELLKQALKSREAELFFQLMERFPHSLLEAEVDLLSLKEKARYEELIALWHKRENFDFWDKINLLPTGVMSLDPSIPQLALIPYSEFSVGDVVTMKANGKKATVVQVNGRGVKVRFSETEQLEWYFAVQFLSGN</sequence>
<evidence type="ECO:0000313" key="2">
    <source>
        <dbReference type="Proteomes" id="UP000008206"/>
    </source>
</evidence>
<dbReference type="EMBL" id="CP002201">
    <property type="protein sequence ID" value="ADN18619.1"/>
    <property type="molecule type" value="Genomic_DNA"/>
</dbReference>
<gene>
    <name evidence="1" type="ordered locus">Cyan7822_6982</name>
</gene>
<dbReference type="Proteomes" id="UP000008206">
    <property type="component" value="Plasmid Cy782203"/>
</dbReference>
<proteinExistence type="predicted"/>
<geneLocation type="plasmid" evidence="1 2">
    <name>Cy782203</name>
</geneLocation>
<keyword evidence="2" id="KW-1185">Reference proteome</keyword>
<dbReference type="KEGG" id="cyj:Cyan7822_6982"/>
<evidence type="ECO:0000313" key="1">
    <source>
        <dbReference type="EMBL" id="ADN18619.1"/>
    </source>
</evidence>
<keyword evidence="1" id="KW-0614">Plasmid</keyword>
<name>E0UNT9_GLOV7</name>
<dbReference type="RefSeq" id="WP_013325741.1">
    <property type="nucleotide sequence ID" value="NC_014502.1"/>
</dbReference>
<accession>E0UNT9</accession>